<comment type="catalytic activity">
    <reaction evidence="7">
        <text>L-cysteinyl-[protein] + hexadecanoyl-CoA = S-hexadecanoyl-L-cysteinyl-[protein] + CoA</text>
        <dbReference type="Rhea" id="RHEA:36683"/>
        <dbReference type="Rhea" id="RHEA-COMP:10131"/>
        <dbReference type="Rhea" id="RHEA-COMP:11032"/>
        <dbReference type="ChEBI" id="CHEBI:29950"/>
        <dbReference type="ChEBI" id="CHEBI:57287"/>
        <dbReference type="ChEBI" id="CHEBI:57379"/>
        <dbReference type="ChEBI" id="CHEBI:74151"/>
        <dbReference type="EC" id="2.3.1.225"/>
    </reaction>
</comment>
<dbReference type="EC" id="2.3.1.225" evidence="7"/>
<keyword evidence="2 7" id="KW-0808">Transferase</keyword>
<feature type="domain" description="Palmitoyltransferase DHHC" evidence="8">
    <location>
        <begin position="116"/>
        <end position="255"/>
    </location>
</feature>
<comment type="subcellular location">
    <subcellularLocation>
        <location evidence="1">Membrane</location>
        <topology evidence="1">Multi-pass membrane protein</topology>
    </subcellularLocation>
</comment>
<feature type="transmembrane region" description="Helical" evidence="7">
    <location>
        <begin position="161"/>
        <end position="183"/>
    </location>
</feature>
<proteinExistence type="inferred from homology"/>
<evidence type="ECO:0000256" key="5">
    <source>
        <dbReference type="ARBA" id="ARBA00023136"/>
    </source>
</evidence>
<evidence type="ECO:0000313" key="10">
    <source>
        <dbReference type="Proteomes" id="UP000735302"/>
    </source>
</evidence>
<evidence type="ECO:0000256" key="4">
    <source>
        <dbReference type="ARBA" id="ARBA00022989"/>
    </source>
</evidence>
<dbReference type="AlphaFoldDB" id="A0AAV4E2L1"/>
<dbReference type="GO" id="GO:0016020">
    <property type="term" value="C:membrane"/>
    <property type="evidence" value="ECO:0007669"/>
    <property type="project" value="UniProtKB-SubCell"/>
</dbReference>
<evidence type="ECO:0000313" key="9">
    <source>
        <dbReference type="EMBL" id="GFO50512.1"/>
    </source>
</evidence>
<dbReference type="Proteomes" id="UP000735302">
    <property type="component" value="Unassembled WGS sequence"/>
</dbReference>
<keyword evidence="5 7" id="KW-0472">Membrane</keyword>
<dbReference type="EMBL" id="BLXT01008612">
    <property type="protein sequence ID" value="GFO50512.1"/>
    <property type="molecule type" value="Genomic_DNA"/>
</dbReference>
<evidence type="ECO:0000256" key="7">
    <source>
        <dbReference type="RuleBase" id="RU079119"/>
    </source>
</evidence>
<feature type="transmembrane region" description="Helical" evidence="7">
    <location>
        <begin position="27"/>
        <end position="49"/>
    </location>
</feature>
<reference evidence="9 10" key="1">
    <citation type="journal article" date="2021" name="Elife">
        <title>Chloroplast acquisition without the gene transfer in kleptoplastic sea slugs, Plakobranchus ocellatus.</title>
        <authorList>
            <person name="Maeda T."/>
            <person name="Takahashi S."/>
            <person name="Yoshida T."/>
            <person name="Shimamura S."/>
            <person name="Takaki Y."/>
            <person name="Nagai Y."/>
            <person name="Toyoda A."/>
            <person name="Suzuki Y."/>
            <person name="Arimoto A."/>
            <person name="Ishii H."/>
            <person name="Satoh N."/>
            <person name="Nishiyama T."/>
            <person name="Hasebe M."/>
            <person name="Maruyama T."/>
            <person name="Minagawa J."/>
            <person name="Obokata J."/>
            <person name="Shigenobu S."/>
        </authorList>
    </citation>
    <scope>NUCLEOTIDE SEQUENCE [LARGE SCALE GENOMIC DNA]</scope>
</reference>
<dbReference type="PANTHER" id="PTHR12246">
    <property type="entry name" value="PALMITOYLTRANSFERASE ZDHHC16"/>
    <property type="match status" value="1"/>
</dbReference>
<evidence type="ECO:0000256" key="2">
    <source>
        <dbReference type="ARBA" id="ARBA00022679"/>
    </source>
</evidence>
<keyword evidence="6 7" id="KW-0012">Acyltransferase</keyword>
<keyword evidence="10" id="KW-1185">Reference proteome</keyword>
<dbReference type="Pfam" id="PF01529">
    <property type="entry name" value="DHHC"/>
    <property type="match status" value="1"/>
</dbReference>
<evidence type="ECO:0000256" key="3">
    <source>
        <dbReference type="ARBA" id="ARBA00022692"/>
    </source>
</evidence>
<dbReference type="InterPro" id="IPR039859">
    <property type="entry name" value="PFA4/ZDH16/20/ERF2-like"/>
</dbReference>
<name>A0AAV4E2L1_9GAST</name>
<dbReference type="PROSITE" id="PS50216">
    <property type="entry name" value="DHHC"/>
    <property type="match status" value="1"/>
</dbReference>
<evidence type="ECO:0000259" key="8">
    <source>
        <dbReference type="Pfam" id="PF01529"/>
    </source>
</evidence>
<keyword evidence="3 7" id="KW-0812">Transmembrane</keyword>
<protein>
    <recommendedName>
        <fullName evidence="7">Palmitoyltransferase</fullName>
        <ecNumber evidence="7">2.3.1.225</ecNumber>
    </recommendedName>
</protein>
<feature type="transmembrane region" description="Helical" evidence="7">
    <location>
        <begin position="69"/>
        <end position="86"/>
    </location>
</feature>
<accession>A0AAV4E2L1</accession>
<dbReference type="InterPro" id="IPR001594">
    <property type="entry name" value="Palmitoyltrfase_DHHC"/>
</dbReference>
<organism evidence="9 10">
    <name type="scientific">Plakobranchus ocellatus</name>
    <dbReference type="NCBI Taxonomy" id="259542"/>
    <lineage>
        <taxon>Eukaryota</taxon>
        <taxon>Metazoa</taxon>
        <taxon>Spiralia</taxon>
        <taxon>Lophotrochozoa</taxon>
        <taxon>Mollusca</taxon>
        <taxon>Gastropoda</taxon>
        <taxon>Heterobranchia</taxon>
        <taxon>Euthyneura</taxon>
        <taxon>Panpulmonata</taxon>
        <taxon>Sacoglossa</taxon>
        <taxon>Placobranchoidea</taxon>
        <taxon>Plakobranchidae</taxon>
        <taxon>Plakobranchus</taxon>
    </lineage>
</organism>
<keyword evidence="4 7" id="KW-1133">Transmembrane helix</keyword>
<comment type="similarity">
    <text evidence="7">Belongs to the DHHC palmitoyltransferase family.</text>
</comment>
<gene>
    <name evidence="9" type="ORF">PoB_007701700</name>
</gene>
<sequence>MQRRQATLKEKLSEHYRKRDFKAKKQTASTAGIVFFLGMLFTLVLEGLVVLLPNHFMTEDGEIGPGYRWAQLFCVWLFLETALNWYNTYYDIANRVTKEMKSNYYPVSSETPPGWKNCPTCMMDAPPRSYHCTLCNHCILKRDQHCFVTGSCVGYHNQRTFVVFCIYVLISTVYAAYLQFSYLNKMLPFTSHWASFYFPLTGLWQYLIGAVSFMQIFILIHLCCTLVSLGLSAFFLFWQMVVISRGQTSFEAWKQIMIYRRRAVLDNFRDVFGDLLTFLLCLVVPLRMHLPGDGVKWVIEPKAEKGH</sequence>
<dbReference type="GO" id="GO:0019706">
    <property type="term" value="F:protein-cysteine S-palmitoyltransferase activity"/>
    <property type="evidence" value="ECO:0007669"/>
    <property type="project" value="UniProtKB-EC"/>
</dbReference>
<feature type="transmembrane region" description="Helical" evidence="7">
    <location>
        <begin position="203"/>
        <end position="236"/>
    </location>
</feature>
<comment type="domain">
    <text evidence="7">The DHHC domain is required for palmitoyltransferase activity.</text>
</comment>
<comment type="caution">
    <text evidence="9">The sequence shown here is derived from an EMBL/GenBank/DDBJ whole genome shotgun (WGS) entry which is preliminary data.</text>
</comment>
<evidence type="ECO:0000256" key="1">
    <source>
        <dbReference type="ARBA" id="ARBA00004141"/>
    </source>
</evidence>
<evidence type="ECO:0000256" key="6">
    <source>
        <dbReference type="ARBA" id="ARBA00023315"/>
    </source>
</evidence>